<organism evidence="1 2">
    <name type="scientific">Streptococcus pseudoporcinus</name>
    <dbReference type="NCBI Taxonomy" id="361101"/>
    <lineage>
        <taxon>Bacteria</taxon>
        <taxon>Bacillati</taxon>
        <taxon>Bacillota</taxon>
        <taxon>Bacilli</taxon>
        <taxon>Lactobacillales</taxon>
        <taxon>Streptococcaceae</taxon>
        <taxon>Streptococcus</taxon>
    </lineage>
</organism>
<evidence type="ECO:0000313" key="2">
    <source>
        <dbReference type="Proteomes" id="UP000394068"/>
    </source>
</evidence>
<evidence type="ECO:0000313" key="1">
    <source>
        <dbReference type="EMBL" id="VTS13475.1"/>
    </source>
</evidence>
<dbReference type="AlphaFoldDB" id="A0A4U9XL17"/>
<protein>
    <submittedName>
        <fullName evidence="1">Phage protein</fullName>
    </submittedName>
</protein>
<name>A0A4U9XL17_9STRE</name>
<dbReference type="EMBL" id="CABEHT010000001">
    <property type="protein sequence ID" value="VTS13475.1"/>
    <property type="molecule type" value="Genomic_DNA"/>
</dbReference>
<sequence length="304" mass="35268">MENKPAKASFFKLSSSKESNLKLFIEKMEEMFDNFRKKQYSNIPTLEINDLMYYINAMQKVTSEEELNGTNLFYWLVTISRVDTESPIILANLEKNIDVRKREIEHGDNEGLVVDTRLLFDPFRKILVVYNQRGTINNYDLRRFFCQIIGVRGLKFDIILNSDAFKRVGKLDVVNSISYTVASPTNFKEFRDDTQSENADLKFANSMLGESMQVVIKSNHLSKKNIFDKFSDMLVNDSVNVKNAKVEGLTDGHPELIDLIKNKLEYKGTIFYENTLDDEAVYAFLNTAYSFHFSHLKRMFTITL</sequence>
<dbReference type="Proteomes" id="UP000394068">
    <property type="component" value="Unassembled WGS sequence"/>
</dbReference>
<dbReference type="RefSeq" id="WP_143920757.1">
    <property type="nucleotide sequence ID" value="NZ_CABEHT010000001.1"/>
</dbReference>
<reference evidence="1 2" key="1">
    <citation type="submission" date="2019-05" db="EMBL/GenBank/DDBJ databases">
        <authorList>
            <consortium name="Pathogen Informatics"/>
        </authorList>
    </citation>
    <scope>NUCLEOTIDE SEQUENCE [LARGE SCALE GENOMIC DNA]</scope>
    <source>
        <strain evidence="1 2">NCTC5386</strain>
    </source>
</reference>
<accession>A0A4U9XL17</accession>
<proteinExistence type="predicted"/>
<gene>
    <name evidence="1" type="ORF">NCTC5386_00987</name>
</gene>